<reference evidence="2 3" key="1">
    <citation type="submission" date="2013-11" db="EMBL/GenBank/DDBJ databases">
        <title>The Genome Sequence of Phytophthora parasitica P1569.</title>
        <authorList>
            <consortium name="The Broad Institute Genomics Platform"/>
            <person name="Russ C."/>
            <person name="Tyler B."/>
            <person name="Panabieres F."/>
            <person name="Shan W."/>
            <person name="Tripathy S."/>
            <person name="Grunwald N."/>
            <person name="Machado M."/>
            <person name="Johnson C.S."/>
            <person name="Arredondo F."/>
            <person name="Hong C."/>
            <person name="Coffey M."/>
            <person name="Young S.K."/>
            <person name="Zeng Q."/>
            <person name="Gargeya S."/>
            <person name="Fitzgerald M."/>
            <person name="Abouelleil A."/>
            <person name="Alvarado L."/>
            <person name="Chapman S.B."/>
            <person name="Gainer-Dewar J."/>
            <person name="Goldberg J."/>
            <person name="Griggs A."/>
            <person name="Gujja S."/>
            <person name="Hansen M."/>
            <person name="Howarth C."/>
            <person name="Imamovic A."/>
            <person name="Ireland A."/>
            <person name="Larimer J."/>
            <person name="McCowan C."/>
            <person name="Murphy C."/>
            <person name="Pearson M."/>
            <person name="Poon T.W."/>
            <person name="Priest M."/>
            <person name="Roberts A."/>
            <person name="Saif S."/>
            <person name="Shea T."/>
            <person name="Sykes S."/>
            <person name="Wortman J."/>
            <person name="Nusbaum C."/>
            <person name="Birren B."/>
        </authorList>
    </citation>
    <scope>NUCLEOTIDE SEQUENCE [LARGE SCALE GENOMIC DNA]</scope>
    <source>
        <strain evidence="2 3">P1569</strain>
    </source>
</reference>
<evidence type="ECO:0000313" key="3">
    <source>
        <dbReference type="Proteomes" id="UP000018721"/>
    </source>
</evidence>
<evidence type="ECO:0008006" key="4">
    <source>
        <dbReference type="Google" id="ProtNLM"/>
    </source>
</evidence>
<dbReference type="OrthoDB" id="129087at2759"/>
<sequence>MPSQSTTDESDYLVWLDVLLLAQHGSILFDPLPDLTDLSIPDDDYANPDYNEEPQSLLDKFDSDIFLGALLNDHLFEPLESGVLNVGGAEWLLRLDSELEGDEKSILEDEDSDEDREDSDAGSVENDTEVLADEVDEDPVTFELDTHDLNHIQEEEWDYFEERPSGQALVDAAPLYDGSSGPTIAALVYAENPLAIFYFFLPKELWSRIADETNKYRPDSADEVTQGMHRSAREKRLTKPLISLSSCWSDGLFTRADLEMNG</sequence>
<organism evidence="2 3">
    <name type="scientific">Phytophthora nicotianae P1569</name>
    <dbReference type="NCBI Taxonomy" id="1317065"/>
    <lineage>
        <taxon>Eukaryota</taxon>
        <taxon>Sar</taxon>
        <taxon>Stramenopiles</taxon>
        <taxon>Oomycota</taxon>
        <taxon>Peronosporomycetes</taxon>
        <taxon>Peronosporales</taxon>
        <taxon>Peronosporaceae</taxon>
        <taxon>Phytophthora</taxon>
    </lineage>
</organism>
<comment type="caution">
    <text evidence="2">The sequence shown here is derived from an EMBL/GenBank/DDBJ whole genome shotgun (WGS) entry which is preliminary data.</text>
</comment>
<proteinExistence type="predicted"/>
<dbReference type="eggNOG" id="ENOG502SSNV">
    <property type="taxonomic scope" value="Eukaryota"/>
</dbReference>
<dbReference type="HOGENOM" id="CLU_1063438_0_0_1"/>
<gene>
    <name evidence="2" type="ORF">F443_23115</name>
</gene>
<dbReference type="AlphaFoldDB" id="V9DS99"/>
<accession>V9DS99</accession>
<keyword evidence="3" id="KW-1185">Reference proteome</keyword>
<dbReference type="EMBL" id="ANIZ01004844">
    <property type="protein sequence ID" value="ETI29770.1"/>
    <property type="molecule type" value="Genomic_DNA"/>
</dbReference>
<dbReference type="Proteomes" id="UP000018721">
    <property type="component" value="Unassembled WGS sequence"/>
</dbReference>
<name>V9DS99_PHYNI</name>
<evidence type="ECO:0000256" key="1">
    <source>
        <dbReference type="SAM" id="MobiDB-lite"/>
    </source>
</evidence>
<feature type="compositionally biased region" description="Acidic residues" evidence="1">
    <location>
        <begin position="108"/>
        <end position="130"/>
    </location>
</feature>
<protein>
    <recommendedName>
        <fullName evidence="4">PiggyBac transposable element-derived protein domain-containing protein</fullName>
    </recommendedName>
</protein>
<evidence type="ECO:0000313" key="2">
    <source>
        <dbReference type="EMBL" id="ETI29770.1"/>
    </source>
</evidence>
<feature type="region of interest" description="Disordered" evidence="1">
    <location>
        <begin position="104"/>
        <end position="130"/>
    </location>
</feature>